<sequence>MPSGYLVTLGADQDLSLAASIGGALVSFTTAESLGAGQWAWTGDYAGTPYYNELEPGQYYLATNGNVYFVPDLGPVSNLTEGTATAAPFFSPENKVQGTNAADNMDSGFVDRNGNSIDSGDGSDPDGNNDEVYGLGGNDTIQSGLGADTVYGGSGDDLIDGGEGDDVLYGDGPTPATEALNWFAEGADGTNLAGGFTQTTGQMNVSVSFINNGNNNPLFRVETSDQIYVAGGEDFNDRSSLYLYGNGDGATSTTRIDFAANANYDVQDEVEDVVFRINDVDWGSGNHRDVITVNAYDADGNPVAVTLTPTPTGTGADTVSGNTVTAGSLADSPNSATGSVLVEVAGPVQSIEIIYSNALSGTQAIWVSDVYFTPLAAPGGNDTIDGGLGNDTLAGQAGDDLLDGGEGADQVLGGAGNDTVAAAQGDSVDGGDGDDLFVLTDLGEAGSGTITIVGGEGNETDGDTLDLNGIADRNTLNLTSNVPGELAGTVELTDGTLVTFSNIENIICFTPGTLITTAQGPRPIETLRLGDLIVTRDNGLQPLRWIGSRNVAAHGKHAPIRLDPILLQGATAPLLVSPQHRLLWSGSRAQMYFGEPEVLVAASHLLENPAATRIEGGQVTYIHLMLDRHEIIYANAAATESFYPGDEGLSALSDCAREEMFYLFPELRSHKGAFGATARPCLKAHEARILAA</sequence>
<reference evidence="5" key="1">
    <citation type="submission" date="2020-02" db="EMBL/GenBank/DDBJ databases">
        <title>Delineation of the pyrene-degrading pathway in Roseobacter clade bacteria by genomic analysis.</title>
        <authorList>
            <person name="Zhou H."/>
            <person name="Wang H."/>
        </authorList>
    </citation>
    <scope>NUCLEOTIDE SEQUENCE</scope>
    <source>
        <strain evidence="5">PrR005</strain>
    </source>
</reference>
<dbReference type="Pfam" id="PF00353">
    <property type="entry name" value="HemolysinCabind"/>
    <property type="match status" value="2"/>
</dbReference>
<dbReference type="PANTHER" id="PTHR38340:SF1">
    <property type="entry name" value="S-LAYER PROTEIN"/>
    <property type="match status" value="1"/>
</dbReference>
<comment type="subcellular location">
    <subcellularLocation>
        <location evidence="1">Secreted</location>
    </subcellularLocation>
</comment>
<dbReference type="PROSITE" id="PS00330">
    <property type="entry name" value="HEMOLYSIN_CALCIUM"/>
    <property type="match status" value="1"/>
</dbReference>
<dbReference type="PRINTS" id="PR00313">
    <property type="entry name" value="CABNDNGRPT"/>
</dbReference>
<feature type="region of interest" description="Disordered" evidence="3">
    <location>
        <begin position="90"/>
        <end position="131"/>
    </location>
</feature>
<dbReference type="InterPro" id="IPR018511">
    <property type="entry name" value="Hemolysin-typ_Ca-bd_CS"/>
</dbReference>
<dbReference type="EMBL" id="JAAGOX010000011">
    <property type="protein sequence ID" value="NDW44764.1"/>
    <property type="molecule type" value="Genomic_DNA"/>
</dbReference>
<dbReference type="InterPro" id="IPR050557">
    <property type="entry name" value="RTX_toxin/Mannuronan_C5-epim"/>
</dbReference>
<dbReference type="Gene3D" id="2.150.10.10">
    <property type="entry name" value="Serralysin-like metalloprotease, C-terminal"/>
    <property type="match status" value="2"/>
</dbReference>
<dbReference type="Pfam" id="PF13403">
    <property type="entry name" value="Hint_2"/>
    <property type="match status" value="1"/>
</dbReference>
<evidence type="ECO:0000256" key="2">
    <source>
        <dbReference type="ARBA" id="ARBA00022525"/>
    </source>
</evidence>
<dbReference type="RefSeq" id="WP_164128732.1">
    <property type="nucleotide sequence ID" value="NZ_JAAGOX010000011.1"/>
</dbReference>
<evidence type="ECO:0000256" key="3">
    <source>
        <dbReference type="SAM" id="MobiDB-lite"/>
    </source>
</evidence>
<dbReference type="Gene3D" id="2.170.16.10">
    <property type="entry name" value="Hedgehog/Intein (Hint) domain"/>
    <property type="match status" value="1"/>
</dbReference>
<name>A0A6B2NR05_9RHOB</name>
<dbReference type="InterPro" id="IPR001343">
    <property type="entry name" value="Hemolysn_Ca-bd"/>
</dbReference>
<dbReference type="InterPro" id="IPR011049">
    <property type="entry name" value="Serralysin-like_metalloprot_C"/>
</dbReference>
<keyword evidence="2" id="KW-0964">Secreted</keyword>
<dbReference type="SUPFAM" id="SSF51120">
    <property type="entry name" value="beta-Roll"/>
    <property type="match status" value="1"/>
</dbReference>
<dbReference type="GO" id="GO:0005576">
    <property type="term" value="C:extracellular region"/>
    <property type="evidence" value="ECO:0007669"/>
    <property type="project" value="UniProtKB-SubCell"/>
</dbReference>
<dbReference type="AlphaFoldDB" id="A0A6B2NR05"/>
<gene>
    <name evidence="5" type="ORF">G0P99_07330</name>
</gene>
<dbReference type="InterPro" id="IPR028992">
    <property type="entry name" value="Hedgehog/Intein_dom"/>
</dbReference>
<accession>A0A6B2NR05</accession>
<organism evidence="5">
    <name type="scientific">Ruegeria sp. PrR005</name>
    <dbReference type="NCBI Taxonomy" id="2706882"/>
    <lineage>
        <taxon>Bacteria</taxon>
        <taxon>Pseudomonadati</taxon>
        <taxon>Pseudomonadota</taxon>
        <taxon>Alphaproteobacteria</taxon>
        <taxon>Rhodobacterales</taxon>
        <taxon>Roseobacteraceae</taxon>
        <taxon>Ruegeria</taxon>
    </lineage>
</organism>
<feature type="domain" description="Hedgehog/Intein (Hint)" evidence="4">
    <location>
        <begin position="507"/>
        <end position="646"/>
    </location>
</feature>
<dbReference type="PANTHER" id="PTHR38340">
    <property type="entry name" value="S-LAYER PROTEIN"/>
    <property type="match status" value="1"/>
</dbReference>
<evidence type="ECO:0000259" key="4">
    <source>
        <dbReference type="Pfam" id="PF13403"/>
    </source>
</evidence>
<evidence type="ECO:0000313" key="5">
    <source>
        <dbReference type="EMBL" id="NDW44764.1"/>
    </source>
</evidence>
<dbReference type="GO" id="GO:0005509">
    <property type="term" value="F:calcium ion binding"/>
    <property type="evidence" value="ECO:0007669"/>
    <property type="project" value="InterPro"/>
</dbReference>
<protein>
    <submittedName>
        <fullName evidence="5">Type I secretion protein</fullName>
    </submittedName>
</protein>
<comment type="caution">
    <text evidence="5">The sequence shown here is derived from an EMBL/GenBank/DDBJ whole genome shotgun (WGS) entry which is preliminary data.</text>
</comment>
<dbReference type="SUPFAM" id="SSF51294">
    <property type="entry name" value="Hedgehog/intein (Hint) domain"/>
    <property type="match status" value="1"/>
</dbReference>
<evidence type="ECO:0000256" key="1">
    <source>
        <dbReference type="ARBA" id="ARBA00004613"/>
    </source>
</evidence>
<dbReference type="InterPro" id="IPR036844">
    <property type="entry name" value="Hint_dom_sf"/>
</dbReference>
<proteinExistence type="predicted"/>
<feature type="compositionally biased region" description="Low complexity" evidence="3">
    <location>
        <begin position="111"/>
        <end position="120"/>
    </location>
</feature>